<dbReference type="InterPro" id="IPR046947">
    <property type="entry name" value="LytR-like"/>
</dbReference>
<dbReference type="PROSITE" id="PS50110">
    <property type="entry name" value="RESPONSE_REGULATORY"/>
    <property type="match status" value="1"/>
</dbReference>
<evidence type="ECO:0000313" key="5">
    <source>
        <dbReference type="Proteomes" id="UP000595498"/>
    </source>
</evidence>
<dbReference type="PROSITE" id="PS50930">
    <property type="entry name" value="HTH_LYTTR"/>
    <property type="match status" value="1"/>
</dbReference>
<dbReference type="SUPFAM" id="SSF52172">
    <property type="entry name" value="CheY-like"/>
    <property type="match status" value="1"/>
</dbReference>
<dbReference type="InterPro" id="IPR001789">
    <property type="entry name" value="Sig_transdc_resp-reg_receiver"/>
</dbReference>
<evidence type="ECO:0000313" key="4">
    <source>
        <dbReference type="EMBL" id="QQT51480.1"/>
    </source>
</evidence>
<feature type="modified residue" description="4-aspartylphosphate" evidence="1">
    <location>
        <position position="56"/>
    </location>
</feature>
<dbReference type="Pfam" id="PF04397">
    <property type="entry name" value="LytTR"/>
    <property type="match status" value="1"/>
</dbReference>
<dbReference type="Proteomes" id="UP000595498">
    <property type="component" value="Chromosome"/>
</dbReference>
<dbReference type="SMART" id="SM00448">
    <property type="entry name" value="REC"/>
    <property type="match status" value="1"/>
</dbReference>
<dbReference type="Gene3D" id="3.40.50.2300">
    <property type="match status" value="1"/>
</dbReference>
<dbReference type="Pfam" id="PF00072">
    <property type="entry name" value="Response_reg"/>
    <property type="match status" value="1"/>
</dbReference>
<evidence type="ECO:0000256" key="1">
    <source>
        <dbReference type="PROSITE-ProRule" id="PRU00169"/>
    </source>
</evidence>
<dbReference type="EMBL" id="CP068224">
    <property type="protein sequence ID" value="QQT51480.1"/>
    <property type="molecule type" value="Genomic_DNA"/>
</dbReference>
<keyword evidence="5" id="KW-1185">Reference proteome</keyword>
<feature type="domain" description="Response regulatory" evidence="2">
    <location>
        <begin position="5"/>
        <end position="116"/>
    </location>
</feature>
<organism evidence="4 5">
    <name type="scientific">Sphingobacterium multivorum</name>
    <dbReference type="NCBI Taxonomy" id="28454"/>
    <lineage>
        <taxon>Bacteria</taxon>
        <taxon>Pseudomonadati</taxon>
        <taxon>Bacteroidota</taxon>
        <taxon>Sphingobacteriia</taxon>
        <taxon>Sphingobacteriales</taxon>
        <taxon>Sphingobacteriaceae</taxon>
        <taxon>Sphingobacterium</taxon>
    </lineage>
</organism>
<reference evidence="4 5" key="1">
    <citation type="submission" date="2021-01" db="EMBL/GenBank/DDBJ databases">
        <title>FDA dAtabase for Regulatory Grade micrObial Sequences (FDA-ARGOS): Supporting development and validation of Infectious Disease Dx tests.</title>
        <authorList>
            <person name="Sproer C."/>
            <person name="Gronow S."/>
            <person name="Severitt S."/>
            <person name="Schroder I."/>
            <person name="Tallon L."/>
            <person name="Sadzewicz L."/>
            <person name="Zhao X."/>
            <person name="Boylan J."/>
            <person name="Ott S."/>
            <person name="Bowen H."/>
            <person name="Vavikolanu K."/>
            <person name="Mehta A."/>
            <person name="Aluvathingal J."/>
            <person name="Nadendla S."/>
            <person name="Lowell S."/>
            <person name="Myers T."/>
            <person name="Yan Y."/>
            <person name="Sichtig H."/>
        </authorList>
    </citation>
    <scope>NUCLEOTIDE SEQUENCE [LARGE SCALE GENOMIC DNA]</scope>
    <source>
        <strain evidence="4 5">FDAARGOS_1141</strain>
    </source>
</reference>
<dbReference type="PANTHER" id="PTHR37299:SF1">
    <property type="entry name" value="STAGE 0 SPORULATION PROTEIN A HOMOLOG"/>
    <property type="match status" value="1"/>
</dbReference>
<evidence type="ECO:0000259" key="3">
    <source>
        <dbReference type="PROSITE" id="PS50930"/>
    </source>
</evidence>
<dbReference type="InterPro" id="IPR007492">
    <property type="entry name" value="LytTR_DNA-bd_dom"/>
</dbReference>
<accession>A0ABX7CHI3</accession>
<keyword evidence="1" id="KW-0597">Phosphoprotein</keyword>
<name>A0ABX7CHI3_SPHMU</name>
<dbReference type="InterPro" id="IPR011006">
    <property type="entry name" value="CheY-like_superfamily"/>
</dbReference>
<dbReference type="Gene3D" id="2.40.50.1020">
    <property type="entry name" value="LytTr DNA-binding domain"/>
    <property type="match status" value="1"/>
</dbReference>
<dbReference type="PANTHER" id="PTHR37299">
    <property type="entry name" value="TRANSCRIPTIONAL REGULATOR-RELATED"/>
    <property type="match status" value="1"/>
</dbReference>
<dbReference type="SMART" id="SM00850">
    <property type="entry name" value="LytTR"/>
    <property type="match status" value="1"/>
</dbReference>
<sequence length="234" mass="27020">MYRIKTIIIEDEPLARKRLELLASKIGCIEVLNSFEDPLEAKDILITGQVDLMLSDIQMPEMDGVSFLKSLLDPPFVIFITGHREFAIEGFELDVIDYILKPLLTQERLSKAIEKVQNAISLNRDKPKNEILKFKDGHKTIFINPADIHVVRAFGDYVKVITENETHTVSSTLKEMEKKLSWFNFLRIHRSHIVNIEQIKSVDAVKVNLKTNEKLEIGLQYRNNLFIRMGIFPN</sequence>
<protein>
    <submittedName>
        <fullName evidence="4">Response regulator transcription factor</fullName>
    </submittedName>
</protein>
<gene>
    <name evidence="4" type="ORF">I6I98_14350</name>
</gene>
<proteinExistence type="predicted"/>
<evidence type="ECO:0000259" key="2">
    <source>
        <dbReference type="PROSITE" id="PS50110"/>
    </source>
</evidence>
<feature type="domain" description="HTH LytTR-type" evidence="3">
    <location>
        <begin position="132"/>
        <end position="231"/>
    </location>
</feature>